<keyword evidence="3" id="KW-1185">Reference proteome</keyword>
<dbReference type="Pfam" id="PF01546">
    <property type="entry name" value="Peptidase_M20"/>
    <property type="match status" value="1"/>
</dbReference>
<dbReference type="InterPro" id="IPR011650">
    <property type="entry name" value="Peptidase_M20_dimer"/>
</dbReference>
<dbReference type="Pfam" id="PF07687">
    <property type="entry name" value="M20_dimer"/>
    <property type="match status" value="1"/>
</dbReference>
<dbReference type="PANTHER" id="PTHR11014:SF63">
    <property type="entry name" value="METALLOPEPTIDASE, PUTATIVE (AFU_ORTHOLOGUE AFUA_6G09600)-RELATED"/>
    <property type="match status" value="1"/>
</dbReference>
<evidence type="ECO:0000259" key="1">
    <source>
        <dbReference type="Pfam" id="PF07687"/>
    </source>
</evidence>
<sequence length="405" mass="44139">MLDKLFARYEELYPELVEIRRELHRNPEISNEEVETPKKIAAYLIELGLDVRTGVGGRGVVGYLKGGKPGKTIALRADFDALPIQDEKQVEYKSQVAGAMHACGHDLHTTTLLGVAKVLSEIKEEIPGTIVFLHQFAEETTPGGAQFMIEDGCLDGVDVVYGAHVMSHEPVGTAQVIEGYASSAQDDFYVEVQGVGGHGASPHMTVDALVTACQLVVNYQQIISRRVSPMRQAALTVGAIHSGSVTNIIPDTASLKGTVRTFDEETRDVIENAMQQVTASTCEAAGATVKFNYIRDCPSIFNDATETDRIREVAKWVLGTENVSDAEKMTGSEDFAFYQQVVPGTYFMVGGGNPQLNAVYPHHHPKFDVDELSIQHIGKIFIGGALNYLSDGEIKKDLKKNSVLL</sequence>
<organism evidence="2 3">
    <name type="scientific">Planococcus kocurii</name>
    <dbReference type="NCBI Taxonomy" id="1374"/>
    <lineage>
        <taxon>Bacteria</taxon>
        <taxon>Bacillati</taxon>
        <taxon>Bacillota</taxon>
        <taxon>Bacilli</taxon>
        <taxon>Bacillales</taxon>
        <taxon>Caryophanaceae</taxon>
        <taxon>Planococcus</taxon>
    </lineage>
</organism>
<dbReference type="Proteomes" id="UP000065533">
    <property type="component" value="Chromosome"/>
</dbReference>
<dbReference type="InterPro" id="IPR017439">
    <property type="entry name" value="Amidohydrolase"/>
</dbReference>
<evidence type="ECO:0000313" key="2">
    <source>
        <dbReference type="EMBL" id="ALS79534.1"/>
    </source>
</evidence>
<dbReference type="SUPFAM" id="SSF55031">
    <property type="entry name" value="Bacterial exopeptidase dimerisation domain"/>
    <property type="match status" value="1"/>
</dbReference>
<dbReference type="EMBL" id="CP013661">
    <property type="protein sequence ID" value="ALS79534.1"/>
    <property type="molecule type" value="Genomic_DNA"/>
</dbReference>
<dbReference type="PANTHER" id="PTHR11014">
    <property type="entry name" value="PEPTIDASE M20 FAMILY MEMBER"/>
    <property type="match status" value="1"/>
</dbReference>
<proteinExistence type="predicted"/>
<name>A0ABN4JXQ9_9BACL</name>
<evidence type="ECO:0000313" key="3">
    <source>
        <dbReference type="Proteomes" id="UP000065533"/>
    </source>
</evidence>
<dbReference type="PIRSF" id="PIRSF005962">
    <property type="entry name" value="Pept_M20D_amidohydro"/>
    <property type="match status" value="1"/>
</dbReference>
<dbReference type="InterPro" id="IPR002933">
    <property type="entry name" value="Peptidase_M20"/>
</dbReference>
<feature type="domain" description="Peptidase M20 dimerisation" evidence="1">
    <location>
        <begin position="188"/>
        <end position="280"/>
    </location>
</feature>
<reference evidence="2" key="1">
    <citation type="submission" date="2016-01" db="EMBL/GenBank/DDBJ databases">
        <title>Complete genome of Planococcus kocurri type strain.</title>
        <authorList>
            <person name="See-Too W.S."/>
        </authorList>
    </citation>
    <scope>NUCLEOTIDE SEQUENCE [LARGE SCALE GENOMIC DNA]</scope>
    <source>
        <strain evidence="2">ATCC 43650</strain>
    </source>
</reference>
<gene>
    <name evidence="2" type="ORF">AUO94_13270</name>
</gene>
<protein>
    <submittedName>
        <fullName evidence="2">Peptidase M20</fullName>
    </submittedName>
</protein>
<dbReference type="RefSeq" id="WP_058386181.1">
    <property type="nucleotide sequence ID" value="NZ_CP013661.2"/>
</dbReference>
<dbReference type="Gene3D" id="3.30.70.360">
    <property type="match status" value="1"/>
</dbReference>
<dbReference type="NCBIfam" id="TIGR01891">
    <property type="entry name" value="amidohydrolases"/>
    <property type="match status" value="1"/>
</dbReference>
<dbReference type="Gene3D" id="3.40.630.10">
    <property type="entry name" value="Zn peptidases"/>
    <property type="match status" value="1"/>
</dbReference>
<dbReference type="SUPFAM" id="SSF53187">
    <property type="entry name" value="Zn-dependent exopeptidases"/>
    <property type="match status" value="1"/>
</dbReference>
<dbReference type="InterPro" id="IPR036264">
    <property type="entry name" value="Bact_exopeptidase_dim_dom"/>
</dbReference>
<accession>A0ABN4JXQ9</accession>